<keyword evidence="3" id="KW-1185">Reference proteome</keyword>
<dbReference type="PANTHER" id="PTHR40036">
    <property type="entry name" value="MACROCIN O-METHYLTRANSFERASE"/>
    <property type="match status" value="1"/>
</dbReference>
<dbReference type="InterPro" id="IPR029063">
    <property type="entry name" value="SAM-dependent_MTases_sf"/>
</dbReference>
<organism evidence="2 3">
    <name type="scientific">Cymbomonas tetramitiformis</name>
    <dbReference type="NCBI Taxonomy" id="36881"/>
    <lineage>
        <taxon>Eukaryota</taxon>
        <taxon>Viridiplantae</taxon>
        <taxon>Chlorophyta</taxon>
        <taxon>Pyramimonadophyceae</taxon>
        <taxon>Pyramimonadales</taxon>
        <taxon>Pyramimonadaceae</taxon>
        <taxon>Cymbomonas</taxon>
    </lineage>
</organism>
<protein>
    <recommendedName>
        <fullName evidence="4">Macrocin O-methyltransferase</fullName>
    </recommendedName>
</protein>
<feature type="transmembrane region" description="Helical" evidence="1">
    <location>
        <begin position="210"/>
        <end position="231"/>
    </location>
</feature>
<reference evidence="2 3" key="1">
    <citation type="journal article" date="2015" name="Genome Biol. Evol.">
        <title>Comparative Genomics of a Bacterivorous Green Alga Reveals Evolutionary Causalities and Consequences of Phago-Mixotrophic Mode of Nutrition.</title>
        <authorList>
            <person name="Burns J.A."/>
            <person name="Paasch A."/>
            <person name="Narechania A."/>
            <person name="Kim E."/>
        </authorList>
    </citation>
    <scope>NUCLEOTIDE SEQUENCE [LARGE SCALE GENOMIC DNA]</scope>
    <source>
        <strain evidence="2 3">PLY_AMNH</strain>
    </source>
</reference>
<evidence type="ECO:0000313" key="3">
    <source>
        <dbReference type="Proteomes" id="UP001190700"/>
    </source>
</evidence>
<dbReference type="InterPro" id="IPR008884">
    <property type="entry name" value="TylF_MeTrfase"/>
</dbReference>
<keyword evidence="1" id="KW-0472">Membrane</keyword>
<proteinExistence type="predicted"/>
<dbReference type="Pfam" id="PF05711">
    <property type="entry name" value="TylF"/>
    <property type="match status" value="2"/>
</dbReference>
<dbReference type="Proteomes" id="UP001190700">
    <property type="component" value="Unassembled WGS sequence"/>
</dbReference>
<gene>
    <name evidence="2" type="ORF">CYMTET_46112</name>
</gene>
<comment type="caution">
    <text evidence="2">The sequence shown here is derived from an EMBL/GenBank/DDBJ whole genome shotgun (WGS) entry which is preliminary data.</text>
</comment>
<name>A0AAE0EZ09_9CHLO</name>
<sequence length="392" mass="43709">MAFSIYQAALISFCSALGVVALSGCSFSLSKIAFVSIGAVLVVTALERKARQIPLLTKKEFEFCGLGAIPRSAPSYQLYLDIVKRSLLNIIYYEQSYQLNLTRCIAAGRVDPQLVPNGFSLEDRVMGQDLSAVTLTMVGAKRLENIQFCVEEAVRCGIPGDLVETGCAAGGSVIFMRAILRALNDTERRVWCCDTFCDEPKKGGNTVGKVVGQLFILPLIQAICSIPSMFWRRKVFNFFMKVQKSFPQETDNAHTSEDTVRSFIFFVQNALSLPAPSVPTRGTTLEQVKSHFARFGLLDEQVVFLQGFFSDTLPSSPIERISVLRLDGDLYSSTMDALISLYPKLSSGGFCIVDDYYAFEECRRAIDEYRKENNITAELVRIDNQSVYWIHK</sequence>
<dbReference type="EMBL" id="LGRX02032016">
    <property type="protein sequence ID" value="KAK3244270.1"/>
    <property type="molecule type" value="Genomic_DNA"/>
</dbReference>
<dbReference type="PANTHER" id="PTHR40036:SF1">
    <property type="entry name" value="MACROCIN O-METHYLTRANSFERASE"/>
    <property type="match status" value="1"/>
</dbReference>
<evidence type="ECO:0000313" key="2">
    <source>
        <dbReference type="EMBL" id="KAK3244270.1"/>
    </source>
</evidence>
<evidence type="ECO:0000256" key="1">
    <source>
        <dbReference type="SAM" id="Phobius"/>
    </source>
</evidence>
<dbReference type="Gene3D" id="3.40.50.150">
    <property type="entry name" value="Vaccinia Virus protein VP39"/>
    <property type="match status" value="1"/>
</dbReference>
<keyword evidence="1" id="KW-1133">Transmembrane helix</keyword>
<accession>A0AAE0EZ09</accession>
<evidence type="ECO:0008006" key="4">
    <source>
        <dbReference type="Google" id="ProtNLM"/>
    </source>
</evidence>
<keyword evidence="1" id="KW-0812">Transmembrane</keyword>
<dbReference type="AlphaFoldDB" id="A0AAE0EZ09"/>
<dbReference type="SUPFAM" id="SSF53335">
    <property type="entry name" value="S-adenosyl-L-methionine-dependent methyltransferases"/>
    <property type="match status" value="1"/>
</dbReference>